<dbReference type="EMBL" id="LFJN01000011">
    <property type="protein sequence ID" value="KPI40910.1"/>
    <property type="molecule type" value="Genomic_DNA"/>
</dbReference>
<comment type="caution">
    <text evidence="3">The sequence shown here is derived from an EMBL/GenBank/DDBJ whole genome shotgun (WGS) entry which is preliminary data.</text>
</comment>
<proteinExistence type="predicted"/>
<accession>A0A0N1HAK7</accession>
<dbReference type="VEuPathDB" id="FungiDB:AB675_10681"/>
<evidence type="ECO:0000256" key="2">
    <source>
        <dbReference type="SAM" id="MobiDB-lite"/>
    </source>
</evidence>
<gene>
    <name evidence="3" type="ORF">AB675_10681</name>
</gene>
<evidence type="ECO:0000313" key="4">
    <source>
        <dbReference type="Proteomes" id="UP000038010"/>
    </source>
</evidence>
<reference evidence="3 4" key="1">
    <citation type="submission" date="2015-06" db="EMBL/GenBank/DDBJ databases">
        <title>Draft genome of the ant-associated black yeast Phialophora attae CBS 131958.</title>
        <authorList>
            <person name="Moreno L.F."/>
            <person name="Stielow B.J."/>
            <person name="de Hoog S."/>
            <person name="Vicente V.A."/>
            <person name="Weiss V.A."/>
            <person name="de Vries M."/>
            <person name="Cruz L.M."/>
            <person name="Souza E.M."/>
        </authorList>
    </citation>
    <scope>NUCLEOTIDE SEQUENCE [LARGE SCALE GENOMIC DNA]</scope>
    <source>
        <strain evidence="3 4">CBS 131958</strain>
    </source>
</reference>
<dbReference type="Proteomes" id="UP000038010">
    <property type="component" value="Unassembled WGS sequence"/>
</dbReference>
<dbReference type="RefSeq" id="XP_018000873.1">
    <property type="nucleotide sequence ID" value="XM_018139468.1"/>
</dbReference>
<dbReference type="STRING" id="1664694.A0A0N1HAK7"/>
<dbReference type="OrthoDB" id="66964at2759"/>
<evidence type="ECO:0000313" key="3">
    <source>
        <dbReference type="EMBL" id="KPI40910.1"/>
    </source>
</evidence>
<sequence>MIPPPQPSLLENNPHFATLHKTLITKYLEHDASSRARNEDYEGTADHLRALRERLARERLLLGALSSVAGGRGAGAVGPEEAGTGQVVEDVDHETAEEGSVLTKEDMGLVGLMVQYIASAPDLSAEEHGLMRQDLATFRSMLSPELGTGQKVGTTSSASPLSAQLSALLIGMEGRLRRNAMVSCDASSTPASSSPPSGPSSAVDVHLQHLLSHSRGLHAHTLPNALLNLAASTTSLLRSNSTTLTRSRLPRLESTVYGAASEARSFVARADFDKAVARGLRAKGEVMLKELERDGAVDGDAVLTRLDAEEQVLQERKEQLRKALGEYESAERDLVNDAGGPTRATVLKKLGRRYGEIESEILEVTGDIDRLQVESDGSTRGARTER</sequence>
<name>A0A0N1HAK7_9EURO</name>
<evidence type="ECO:0000256" key="1">
    <source>
        <dbReference type="SAM" id="Coils"/>
    </source>
</evidence>
<keyword evidence="1" id="KW-0175">Coiled coil</keyword>
<feature type="coiled-coil region" evidence="1">
    <location>
        <begin position="303"/>
        <end position="333"/>
    </location>
</feature>
<feature type="region of interest" description="Disordered" evidence="2">
    <location>
        <begin position="182"/>
        <end position="203"/>
    </location>
</feature>
<keyword evidence="4" id="KW-1185">Reference proteome</keyword>
<dbReference type="GeneID" id="28731348"/>
<protein>
    <submittedName>
        <fullName evidence="3">Uncharacterized protein</fullName>
    </submittedName>
</protein>
<dbReference type="AlphaFoldDB" id="A0A0N1HAK7"/>
<organism evidence="3 4">
    <name type="scientific">Cyphellophora attinorum</name>
    <dbReference type="NCBI Taxonomy" id="1664694"/>
    <lineage>
        <taxon>Eukaryota</taxon>
        <taxon>Fungi</taxon>
        <taxon>Dikarya</taxon>
        <taxon>Ascomycota</taxon>
        <taxon>Pezizomycotina</taxon>
        <taxon>Eurotiomycetes</taxon>
        <taxon>Chaetothyriomycetidae</taxon>
        <taxon>Chaetothyriales</taxon>
        <taxon>Cyphellophoraceae</taxon>
        <taxon>Cyphellophora</taxon>
    </lineage>
</organism>
<feature type="compositionally biased region" description="Low complexity" evidence="2">
    <location>
        <begin position="186"/>
        <end position="202"/>
    </location>
</feature>